<dbReference type="SMART" id="SM00261">
    <property type="entry name" value="FU"/>
    <property type="match status" value="9"/>
</dbReference>
<evidence type="ECO:0000256" key="1">
    <source>
        <dbReference type="SAM" id="MobiDB-lite"/>
    </source>
</evidence>
<feature type="domain" description="EGF-like" evidence="4">
    <location>
        <begin position="1011"/>
        <end position="1041"/>
    </location>
</feature>
<evidence type="ECO:0000313" key="6">
    <source>
        <dbReference type="Proteomes" id="UP000683925"/>
    </source>
</evidence>
<keyword evidence="2" id="KW-1133">Transmembrane helix</keyword>
<keyword evidence="2" id="KW-0472">Membrane</keyword>
<feature type="domain" description="EGF-like" evidence="4">
    <location>
        <begin position="828"/>
        <end position="860"/>
    </location>
</feature>
<dbReference type="Proteomes" id="UP000683925">
    <property type="component" value="Unassembled WGS sequence"/>
</dbReference>
<dbReference type="InterPro" id="IPR000742">
    <property type="entry name" value="EGF"/>
</dbReference>
<dbReference type="SMART" id="SM00181">
    <property type="entry name" value="EGF"/>
    <property type="match status" value="6"/>
</dbReference>
<keyword evidence="3" id="KW-0732">Signal</keyword>
<feature type="transmembrane region" description="Helical" evidence="2">
    <location>
        <begin position="1120"/>
        <end position="1139"/>
    </location>
</feature>
<keyword evidence="2" id="KW-0812">Transmembrane</keyword>
<gene>
    <name evidence="5" type="ORF">POCTA_138.1.T0350064</name>
</gene>
<dbReference type="InterPro" id="IPR006212">
    <property type="entry name" value="Furin_repeat"/>
</dbReference>
<feature type="chain" id="PRO_5035884595" description="EGF-like domain-containing protein" evidence="3">
    <location>
        <begin position="18"/>
        <end position="1819"/>
    </location>
</feature>
<evidence type="ECO:0000256" key="3">
    <source>
        <dbReference type="SAM" id="SignalP"/>
    </source>
</evidence>
<reference evidence="5" key="1">
    <citation type="submission" date="2021-01" db="EMBL/GenBank/DDBJ databases">
        <authorList>
            <consortium name="Genoscope - CEA"/>
            <person name="William W."/>
        </authorList>
    </citation>
    <scope>NUCLEOTIDE SEQUENCE</scope>
</reference>
<feature type="region of interest" description="Disordered" evidence="1">
    <location>
        <begin position="1734"/>
        <end position="1819"/>
    </location>
</feature>
<dbReference type="OrthoDB" id="307497at2759"/>
<feature type="domain" description="EGF-like" evidence="4">
    <location>
        <begin position="921"/>
        <end position="950"/>
    </location>
</feature>
<feature type="transmembrane region" description="Helical" evidence="2">
    <location>
        <begin position="1297"/>
        <end position="1317"/>
    </location>
</feature>
<feature type="domain" description="EGF-like" evidence="4">
    <location>
        <begin position="966"/>
        <end position="995"/>
    </location>
</feature>
<dbReference type="OMA" id="DIAFNQW"/>
<dbReference type="CDD" id="cd00064">
    <property type="entry name" value="FU"/>
    <property type="match status" value="5"/>
</dbReference>
<accession>A0A8S1TZ72</accession>
<dbReference type="EMBL" id="CAJJDP010000035">
    <property type="protein sequence ID" value="CAD8158195.1"/>
    <property type="molecule type" value="Genomic_DNA"/>
</dbReference>
<organism evidence="5 6">
    <name type="scientific">Paramecium octaurelia</name>
    <dbReference type="NCBI Taxonomy" id="43137"/>
    <lineage>
        <taxon>Eukaryota</taxon>
        <taxon>Sar</taxon>
        <taxon>Alveolata</taxon>
        <taxon>Ciliophora</taxon>
        <taxon>Intramacronucleata</taxon>
        <taxon>Oligohymenophorea</taxon>
        <taxon>Peniculida</taxon>
        <taxon>Parameciidae</taxon>
        <taxon>Paramecium</taxon>
    </lineage>
</organism>
<comment type="caution">
    <text evidence="5">The sequence shown here is derived from an EMBL/GenBank/DDBJ whole genome shotgun (WGS) entry which is preliminary data.</text>
</comment>
<evidence type="ECO:0000259" key="4">
    <source>
        <dbReference type="SMART" id="SM00181"/>
    </source>
</evidence>
<sequence>MLNILLIWSKLLEIGTCGTISPTIFFQALSSDNSEVTTLKLNTEYIIKFDFTLPSSHDSNVDYFKITLTGFSSLRNPDSSKYFKNPTTDGKSYIRFSFDYTQYTPSIIFYATTGASLVEHTCKGQSFSGTTDLSIYSSDIKTFTLAGGTITIDSISPSNRIFDLKSTYTIKLTFENSLSVNPNSLTFTIPSGLQSGTPITCTGNPSTSIQCSYDSEKQLIIITSLDSTKTQTILLDFNNPKSPTTFLTFNNFITKIDNILVDTSSTSLVVNGYNDGILADVQIESGSYKVGQNGAFIKYTFKNINDIEPSFQFELTLPSDIQWDLTSKSCSLSVAGVLKGCDYEKSSTNAQLITVTITISNSISGGTSIILTINSIITPYTFKSATGFSLKVIKDTVEYDKKISFGSLTMTQQSGITLSFFEKTELKNGAQSTYTFNTQFETAQPDGTKITFTLPGYLLDNVNKVEFYNFNPYTGSNLLVISSAATITIQLTGALDKNQIYVTKIYNVVNKDSIGTITAETVLGTYKISSTDQGTALTVSSGDPNTITINSLDIEKKLLGVLDTYYFKIQLFNQPSDGSTIIVTMPENFSVDIANQECKAAVDKTKGFTVDTCQVNSQEISIKTSAIISKNLEFRLNNLIRNPKVSQSTYFFQIRTQRGTTIIDESSSSDSLLQFKLNCPATPSLFCKECDISNNCLSCYTDVSITPNIYLFEKKCVSTCGQKYYSDSSNACKSCPDNCLECTSSTVCQSCSDDTNYELKNSKCVKKCNEKQFDYNGICTLCNENCNTCIDQSTKCTSCGTTNNLLYQNKCISQCPTGIFQVGFSCIACTSPCKTCSTGPTACLTCVANYYYKKTSLSCVTDCGTRYFQDGSECTQCSDPCNNCSSSTICIDCITGYYFFNNSCISTVPSGYYQSGNTLIKCPNICGNCISETECTSCPTNQYLLSKQCIDKCPDKYYSLNFVCYSCDASCLLCSSSTVCTLCPDNYLHLSGKCYQNCPTKYYSLDQQCLSCQSSCATCVNGLECKTCPTSSPYMSSNLCVSTCLANYYIKEYACIKCSNECATCDDKGCLTCIENYKYLNQTCVTSCPSGYQDLNNVGICEIVTSSEEQLISNLQENKYIPIPFTIVAIIMILSVAVAKISKSETFIPGSAVGLLGLIIVGSWTVLLILQLDYILEKLEMYLIMGSIGVHIILNLINLCVVKHSTKGDIAFNQWYAARRSNSCAYIFLNVLSVLSFTMTRFYFSRYFGFRFLKCRLSDVDNMVGMNIINGLCAFFCCIPALIASVLLAYRDQQREQLFISSIDSFIVTIIFAICLICETQKDENFFEENNNGSAPHSLQVIPDYFQTKRSKRFSFDESINGQQFVKNEQDHEPSFPKIDESIEYKDNQSFQKMMHSQMIFKQEIPDPKKDNFNLSQEEMIIKIQSNDVSEPVSVIESSREYQNRIQEQKRLEELQRQEELKKIELEKLAELKRIEDEIKQQELEKVRREKELLQLEEQKKQQEQLIQQQQETMKLERIKEEQRQTELAEQEQRRIAELKRIEEEIQAEKVRQEEQKLKQQEEEQKRLQEELEQKKREEEIKQLLEEQRLQALKEQELLQSKSNKIILVDQDDDDAGWNIEDEENQEQSIDQGYQKQLQKEVILDENNDVEDNWDVPAQGFVSIQPKSHLKKDKQIEEPQNPFRGENQRYVAQSDLLKFSSDDQDDEDDWAKNQISPSEFNVLNQRFNQNDHSVTQVDRSNKFSSTGQNFTSLIKRPTQPDPETISDSDSVNKCEQFPKIKQTKGPKKQNQGQHKRMQLQRQKIQQKGKQNIKTNDIQF</sequence>
<feature type="compositionally biased region" description="Polar residues" evidence="1">
    <location>
        <begin position="1734"/>
        <end position="1752"/>
    </location>
</feature>
<feature type="compositionally biased region" description="Low complexity" evidence="1">
    <location>
        <begin position="1799"/>
        <end position="1813"/>
    </location>
</feature>
<feature type="region of interest" description="Disordered" evidence="1">
    <location>
        <begin position="1665"/>
        <end position="1688"/>
    </location>
</feature>
<feature type="transmembrane region" description="Helical" evidence="2">
    <location>
        <begin position="1151"/>
        <end position="1170"/>
    </location>
</feature>
<feature type="transmembrane region" description="Helical" evidence="2">
    <location>
        <begin position="1182"/>
        <end position="1202"/>
    </location>
</feature>
<keyword evidence="6" id="KW-1185">Reference proteome</keyword>
<name>A0A8S1TZ72_PAROT</name>
<feature type="region of interest" description="Disordered" evidence="1">
    <location>
        <begin position="1553"/>
        <end position="1572"/>
    </location>
</feature>
<feature type="compositionally biased region" description="Basic residues" evidence="1">
    <location>
        <begin position="1781"/>
        <end position="1798"/>
    </location>
</feature>
<feature type="signal peptide" evidence="3">
    <location>
        <begin position="1"/>
        <end position="17"/>
    </location>
</feature>
<proteinExistence type="predicted"/>
<feature type="transmembrane region" description="Helical" evidence="2">
    <location>
        <begin position="1223"/>
        <end position="1244"/>
    </location>
</feature>
<evidence type="ECO:0000313" key="5">
    <source>
        <dbReference type="EMBL" id="CAD8158195.1"/>
    </source>
</evidence>
<feature type="transmembrane region" description="Helical" evidence="2">
    <location>
        <begin position="1264"/>
        <end position="1290"/>
    </location>
</feature>
<feature type="domain" description="EGF-like" evidence="4">
    <location>
        <begin position="1061"/>
        <end position="1102"/>
    </location>
</feature>
<protein>
    <recommendedName>
        <fullName evidence="4">EGF-like domain-containing protein</fullName>
    </recommendedName>
</protein>
<feature type="domain" description="EGF-like" evidence="4">
    <location>
        <begin position="873"/>
        <end position="905"/>
    </location>
</feature>
<evidence type="ECO:0000256" key="2">
    <source>
        <dbReference type="SAM" id="Phobius"/>
    </source>
</evidence>
<dbReference type="PANTHER" id="PTHR15332:SF175">
    <property type="entry name" value="PROPROTEIN CONVERTASE SUBTILISIN_KEXIN TYPE 5-LIKE"/>
    <property type="match status" value="1"/>
</dbReference>
<dbReference type="PANTHER" id="PTHR15332">
    <property type="entry name" value="PROPROTEIN CONVERTASE SUBTILISIN_KEXIN TYPE 5-LIKE"/>
    <property type="match status" value="1"/>
</dbReference>